<evidence type="ECO:0000313" key="16">
    <source>
        <dbReference type="Proteomes" id="UP000827092"/>
    </source>
</evidence>
<dbReference type="Pfam" id="PF01218">
    <property type="entry name" value="Coprogen_oxidas"/>
    <property type="match status" value="1"/>
</dbReference>
<dbReference type="GO" id="GO:0004109">
    <property type="term" value="F:coproporphyrinogen oxidase activity"/>
    <property type="evidence" value="ECO:0007669"/>
    <property type="project" value="UniProtKB-EC"/>
</dbReference>
<gene>
    <name evidence="15" type="ORF">JTE90_014101</name>
</gene>
<evidence type="ECO:0000256" key="2">
    <source>
        <dbReference type="ARBA" id="ARBA00005168"/>
    </source>
</evidence>
<dbReference type="PANTHER" id="PTHR10755">
    <property type="entry name" value="COPROPORPHYRINOGEN III OXIDASE, MITOCHONDRIAL"/>
    <property type="match status" value="1"/>
</dbReference>
<dbReference type="PANTHER" id="PTHR10755:SF0">
    <property type="entry name" value="OXYGEN-DEPENDENT COPROPORPHYRINOGEN-III OXIDASE, MITOCHONDRIAL"/>
    <property type="match status" value="1"/>
</dbReference>
<organism evidence="15 16">
    <name type="scientific">Oedothorax gibbosus</name>
    <dbReference type="NCBI Taxonomy" id="931172"/>
    <lineage>
        <taxon>Eukaryota</taxon>
        <taxon>Metazoa</taxon>
        <taxon>Ecdysozoa</taxon>
        <taxon>Arthropoda</taxon>
        <taxon>Chelicerata</taxon>
        <taxon>Arachnida</taxon>
        <taxon>Araneae</taxon>
        <taxon>Araneomorphae</taxon>
        <taxon>Entelegynae</taxon>
        <taxon>Araneoidea</taxon>
        <taxon>Linyphiidae</taxon>
        <taxon>Erigoninae</taxon>
        <taxon>Oedothorax</taxon>
    </lineage>
</organism>
<comment type="pathway">
    <text evidence="2">Porphyrin-containing compound metabolism; protoporphyrin-IX biosynthesis; protoporphyrinogen-IX from coproporphyrinogen-III (O2 route): step 1/1.</text>
</comment>
<reference evidence="15 16" key="1">
    <citation type="journal article" date="2022" name="Nat. Ecol. Evol.">
        <title>A masculinizing supergene underlies an exaggerated male reproductive morph in a spider.</title>
        <authorList>
            <person name="Hendrickx F."/>
            <person name="De Corte Z."/>
            <person name="Sonet G."/>
            <person name="Van Belleghem S.M."/>
            <person name="Kostlbacher S."/>
            <person name="Vangestel C."/>
        </authorList>
    </citation>
    <scope>NUCLEOTIDE SEQUENCE [LARGE SCALE GENOMIC DNA]</scope>
    <source>
        <strain evidence="15">W744_W776</strain>
    </source>
</reference>
<dbReference type="Gene3D" id="1.10.630.10">
    <property type="entry name" value="Cytochrome P450"/>
    <property type="match status" value="1"/>
</dbReference>
<accession>A0AAV6V938</accession>
<evidence type="ECO:0000256" key="13">
    <source>
        <dbReference type="ARBA" id="ARBA00023244"/>
    </source>
</evidence>
<sequence>MCEERIGSKGPLEKEVRRTDSKGRQRGDLLHLAPERLGNRMVSIYHLLHLPRRIGLRIRNQLYGGNIIVRDTFAMSIHAMLLKVGLTTNLICRVGRSPPARALFRALFGRLVLADMSPKMFANRCKNSLRHIMTSVERKPLINDNIKSFEDIPGPKPLPIIGNLWRYFPIIGEYTLDKIHVSYDKMHRQFGPIVKEKIFGNRTLIHVFDPHDMRIVYESAGFRPFRLSHRALAKYRMERPHLYSGPGLFPSNGEEWYRFRRLFQKILLIDSTTENCSESLEDVTDDLVARIPELLDSSGEMDLQPLLFSWALECIGVITLNRRLGCLSAEGNEEATSLVKAANDTHMAVFITENRPCSILSYKKLVAAQNLLSLVVEKYLNQAIEECKNGKETKSMLSQMLQIENVDKRDIFTMILDMFLAGIDTTAYTLSFGLYNLAMNRSVQSKLREELKERLPTKNSRLKGSEIVTMAPYLKGVVSETLRVNPVSIGTGRITQSDLVLSGYHVPAKSMVILQHQVASMQKQHFADPHVFEPERWIRKEFKPLVSSPFGYGARMCVGKKLAHRELHLAFAKLIRNYDITYHYEKIDSCNRLINVPDKPLRLRLHSVLKYLKHSKMWSAFRPFSSRVLSFQNSFKPSKKSQRFMITAFATSVAGFEYVRRNKVYLATVSHFEDKKFMAEPVTEKSSLKDAKDMKARMELMILDVQADFCNALEKFEDTKKFKVDRWKRPEGGGGISCVLEDGDVFEKAGVNISVVHGVLPAAAVAQMRARGKKFSNSDKLPFFAAGVSSVIHPRNPNVPTIHFNYRYFEVSNGDGTTTWWFGGGTDMTPYILDESDCRHFHKTLKSSCDKYDNSYYSRFKKWCDEYFYITHRGECRGIGGIFFDDLDTPDQESCFQFVSTCAKSVIPSYIPVVEKSKDKGYSYADRQWQLLRRGRYVEFNLIYDRGTKFGLMTPGARYESILMSLPPFAKWQYCHTPDEKSKEYKLLEVLQKPREWV</sequence>
<dbReference type="GO" id="GO:0004497">
    <property type="term" value="F:monooxygenase activity"/>
    <property type="evidence" value="ECO:0007669"/>
    <property type="project" value="UniProtKB-KW"/>
</dbReference>
<evidence type="ECO:0000256" key="6">
    <source>
        <dbReference type="ARBA" id="ARBA00012869"/>
    </source>
</evidence>
<dbReference type="FunFam" id="3.40.1500.10:FF:000002">
    <property type="entry name" value="oxygen-dependent coproporphyrinogen-III oxidase, mitochondrial"/>
    <property type="match status" value="1"/>
</dbReference>
<dbReference type="InterPro" id="IPR017972">
    <property type="entry name" value="Cyt_P450_CS"/>
</dbReference>
<dbReference type="InterPro" id="IPR036396">
    <property type="entry name" value="Cyt_P450_sf"/>
</dbReference>
<keyword evidence="12" id="KW-0350">Heme biosynthesis</keyword>
<dbReference type="InterPro" id="IPR036406">
    <property type="entry name" value="Coprogen_oxidase_aer_sf"/>
</dbReference>
<dbReference type="FunFam" id="1.10.630.10:FF:000006">
    <property type="entry name" value="Cytochrome P450 302a1, mitochondrial"/>
    <property type="match status" value="1"/>
</dbReference>
<keyword evidence="16" id="KW-1185">Reference proteome</keyword>
<dbReference type="PROSITE" id="PS00086">
    <property type="entry name" value="CYTOCHROME_P450"/>
    <property type="match status" value="1"/>
</dbReference>
<dbReference type="Pfam" id="PF00067">
    <property type="entry name" value="p450"/>
    <property type="match status" value="1"/>
</dbReference>
<dbReference type="InterPro" id="IPR001128">
    <property type="entry name" value="Cyt_P450"/>
</dbReference>
<keyword evidence="13" id="KW-0627">Porphyrin biosynthesis</keyword>
<protein>
    <recommendedName>
        <fullName evidence="6">coproporphyrinogen oxidase</fullName>
        <ecNumber evidence="6">1.3.3.3</ecNumber>
    </recommendedName>
</protein>
<dbReference type="CDD" id="cd11054">
    <property type="entry name" value="CYP24A1-like"/>
    <property type="match status" value="1"/>
</dbReference>
<evidence type="ECO:0000256" key="5">
    <source>
        <dbReference type="ARBA" id="ARBA00011738"/>
    </source>
</evidence>
<dbReference type="GO" id="GO:0005737">
    <property type="term" value="C:cytoplasm"/>
    <property type="evidence" value="ECO:0007669"/>
    <property type="project" value="TreeGrafter"/>
</dbReference>
<dbReference type="InterPro" id="IPR001260">
    <property type="entry name" value="Coprogen_oxidase_aer"/>
</dbReference>
<keyword evidence="11" id="KW-0503">Monooxygenase</keyword>
<evidence type="ECO:0000256" key="10">
    <source>
        <dbReference type="ARBA" id="ARBA00023004"/>
    </source>
</evidence>
<dbReference type="PRINTS" id="PR00073">
    <property type="entry name" value="COPRGNOXDASE"/>
</dbReference>
<keyword evidence="7" id="KW-0349">Heme</keyword>
<dbReference type="EC" id="1.3.3.3" evidence="6"/>
<comment type="similarity">
    <text evidence="3">Belongs to the cytochrome P450 family.</text>
</comment>
<evidence type="ECO:0000256" key="7">
    <source>
        <dbReference type="ARBA" id="ARBA00022617"/>
    </source>
</evidence>
<dbReference type="NCBIfam" id="NF003727">
    <property type="entry name" value="PRK05330.1"/>
    <property type="match status" value="1"/>
</dbReference>
<dbReference type="AlphaFoldDB" id="A0AAV6V938"/>
<evidence type="ECO:0000256" key="9">
    <source>
        <dbReference type="ARBA" id="ARBA00023002"/>
    </source>
</evidence>
<comment type="subunit">
    <text evidence="5">Homodimer.</text>
</comment>
<comment type="similarity">
    <text evidence="4">Belongs to the aerobic coproporphyrinogen-III oxidase family.</text>
</comment>
<comment type="cofactor">
    <cofactor evidence="1">
        <name>heme</name>
        <dbReference type="ChEBI" id="CHEBI:30413"/>
    </cofactor>
</comment>
<evidence type="ECO:0000256" key="4">
    <source>
        <dbReference type="ARBA" id="ARBA00010644"/>
    </source>
</evidence>
<evidence type="ECO:0000256" key="3">
    <source>
        <dbReference type="ARBA" id="ARBA00010617"/>
    </source>
</evidence>
<evidence type="ECO:0000256" key="8">
    <source>
        <dbReference type="ARBA" id="ARBA00022723"/>
    </source>
</evidence>
<evidence type="ECO:0000256" key="12">
    <source>
        <dbReference type="ARBA" id="ARBA00023133"/>
    </source>
</evidence>
<dbReference type="Proteomes" id="UP000827092">
    <property type="component" value="Unassembled WGS sequence"/>
</dbReference>
<comment type="caution">
    <text evidence="15">The sequence shown here is derived from an EMBL/GenBank/DDBJ whole genome shotgun (WGS) entry which is preliminary data.</text>
</comment>
<feature type="region of interest" description="Disordered" evidence="14">
    <location>
        <begin position="1"/>
        <end position="25"/>
    </location>
</feature>
<dbReference type="Gene3D" id="3.40.1500.10">
    <property type="entry name" value="Coproporphyrinogen III oxidase, aerobic"/>
    <property type="match status" value="1"/>
</dbReference>
<dbReference type="GO" id="GO:0005506">
    <property type="term" value="F:iron ion binding"/>
    <property type="evidence" value="ECO:0007669"/>
    <property type="project" value="InterPro"/>
</dbReference>
<dbReference type="EMBL" id="JAFNEN010000142">
    <property type="protein sequence ID" value="KAG8192243.1"/>
    <property type="molecule type" value="Genomic_DNA"/>
</dbReference>
<keyword evidence="8" id="KW-0479">Metal-binding</keyword>
<dbReference type="SUPFAM" id="SSF102886">
    <property type="entry name" value="Coproporphyrinogen III oxidase"/>
    <property type="match status" value="1"/>
</dbReference>
<keyword evidence="9" id="KW-0560">Oxidoreductase</keyword>
<dbReference type="GO" id="GO:0016705">
    <property type="term" value="F:oxidoreductase activity, acting on paired donors, with incorporation or reduction of molecular oxygen"/>
    <property type="evidence" value="ECO:0007669"/>
    <property type="project" value="InterPro"/>
</dbReference>
<keyword evidence="10" id="KW-0408">Iron</keyword>
<evidence type="ECO:0000256" key="1">
    <source>
        <dbReference type="ARBA" id="ARBA00001971"/>
    </source>
</evidence>
<dbReference type="InterPro" id="IPR018375">
    <property type="entry name" value="Coprogen_oxidase_CS"/>
</dbReference>
<dbReference type="PROSITE" id="PS01021">
    <property type="entry name" value="COPROGEN_OXIDASE"/>
    <property type="match status" value="1"/>
</dbReference>
<evidence type="ECO:0000256" key="11">
    <source>
        <dbReference type="ARBA" id="ARBA00023033"/>
    </source>
</evidence>
<evidence type="ECO:0000256" key="14">
    <source>
        <dbReference type="SAM" id="MobiDB-lite"/>
    </source>
</evidence>
<dbReference type="GO" id="GO:0020037">
    <property type="term" value="F:heme binding"/>
    <property type="evidence" value="ECO:0007669"/>
    <property type="project" value="InterPro"/>
</dbReference>
<evidence type="ECO:0000313" key="15">
    <source>
        <dbReference type="EMBL" id="KAG8192243.1"/>
    </source>
</evidence>
<dbReference type="GO" id="GO:0006782">
    <property type="term" value="P:protoporphyrinogen IX biosynthetic process"/>
    <property type="evidence" value="ECO:0007669"/>
    <property type="project" value="TreeGrafter"/>
</dbReference>
<dbReference type="SUPFAM" id="SSF48264">
    <property type="entry name" value="Cytochrome P450"/>
    <property type="match status" value="1"/>
</dbReference>
<proteinExistence type="inferred from homology"/>
<name>A0AAV6V938_9ARAC</name>